<organism evidence="2 3">
    <name type="scientific">Spirosoma utsteinense</name>
    <dbReference type="NCBI Taxonomy" id="2585773"/>
    <lineage>
        <taxon>Bacteria</taxon>
        <taxon>Pseudomonadati</taxon>
        <taxon>Bacteroidota</taxon>
        <taxon>Cytophagia</taxon>
        <taxon>Cytophagales</taxon>
        <taxon>Cytophagaceae</taxon>
        <taxon>Spirosoma</taxon>
    </lineage>
</organism>
<dbReference type="Proteomes" id="UP000700732">
    <property type="component" value="Unassembled WGS sequence"/>
</dbReference>
<gene>
    <name evidence="2" type="ORF">FH603_5895</name>
</gene>
<feature type="non-terminal residue" evidence="2">
    <location>
        <position position="1"/>
    </location>
</feature>
<dbReference type="EMBL" id="VFIA01000130">
    <property type="protein sequence ID" value="MBC3795358.1"/>
    <property type="molecule type" value="Genomic_DNA"/>
</dbReference>
<accession>A0ABR6WGG0</accession>
<keyword evidence="3" id="KW-1185">Reference proteome</keyword>
<protein>
    <submittedName>
        <fullName evidence="2">Uncharacterized protein</fullName>
    </submittedName>
</protein>
<reference evidence="2 3" key="1">
    <citation type="submission" date="2019-06" db="EMBL/GenBank/DDBJ databases">
        <title>Spirosoma utsteinense sp. nov. isolated from Antarctic ice-free soils.</title>
        <authorList>
            <person name="Tahon G."/>
        </authorList>
    </citation>
    <scope>NUCLEOTIDE SEQUENCE [LARGE SCALE GENOMIC DNA]</scope>
    <source>
        <strain evidence="2 3">LMG 31447</strain>
    </source>
</reference>
<feature type="region of interest" description="Disordered" evidence="1">
    <location>
        <begin position="520"/>
        <end position="547"/>
    </location>
</feature>
<evidence type="ECO:0000256" key="1">
    <source>
        <dbReference type="SAM" id="MobiDB-lite"/>
    </source>
</evidence>
<proteinExistence type="predicted"/>
<feature type="compositionally biased region" description="Acidic residues" evidence="1">
    <location>
        <begin position="536"/>
        <end position="547"/>
    </location>
</feature>
<feature type="region of interest" description="Disordered" evidence="1">
    <location>
        <begin position="454"/>
        <end position="504"/>
    </location>
</feature>
<evidence type="ECO:0000313" key="2">
    <source>
        <dbReference type="EMBL" id="MBC3795358.1"/>
    </source>
</evidence>
<feature type="compositionally biased region" description="Gly residues" evidence="1">
    <location>
        <begin position="263"/>
        <end position="275"/>
    </location>
</feature>
<comment type="caution">
    <text evidence="2">The sequence shown here is derived from an EMBL/GenBank/DDBJ whole genome shotgun (WGS) entry which is preliminary data.</text>
</comment>
<evidence type="ECO:0000313" key="3">
    <source>
        <dbReference type="Proteomes" id="UP000700732"/>
    </source>
</evidence>
<name>A0ABR6WGG0_9BACT</name>
<sequence>EVKGPVGSRAAAVEVVGLVLVGPGGVGLPAQAELALGGGGTEPHAGGWLGDVEPGELAGGGIGVVELEPIAVGRVSRVAAAVDVEGVGGGGDQAGVDGGHGGPVGAVQSGGALEPVLVGTAQVAGLQTDGAAPADGDASVGVTRGVDGDLGEDGGQAGQFEAGLGGGNAESAVDAAASVGVLGHQAVGVAHAPAQGAGVGEGDHAGRHPADLLVAQAGGQARLAVGGGVVGAALLAVDDKLGGVQSVTGGAGVGVPAELDGPAVGGGRGAGGQVLDGGPDDADAQGLEGDQRGDAAGGHVVDLQGDVVGGLTELLAGGLPDEAGRGGLGQGAGGGAGVAELGVGGRDEFARWQGPSVGAHVEDAPEGRQVDAVAVGVGGGDGLVDEGAGHHAQVGQGLDEGSFVGLVDDDDLHVAGDLPDEHPVAPLLDDEGEVVLAFLAGGIPAEFTGAGVDGEGGGSAGLGSSAEPGGVEVGGDVTPPASGGAGDVLGDAEPEGERVTVGVEGGRVVAESLADASRVEGWVEEPWGGVESQGGVDEDGRGDEELD</sequence>
<feature type="region of interest" description="Disordered" evidence="1">
    <location>
        <begin position="262"/>
        <end position="298"/>
    </location>
</feature>
<feature type="non-terminal residue" evidence="2">
    <location>
        <position position="547"/>
    </location>
</feature>